<dbReference type="GO" id="GO:0006351">
    <property type="term" value="P:DNA-templated transcription"/>
    <property type="evidence" value="ECO:0007669"/>
    <property type="project" value="InterPro"/>
</dbReference>
<keyword evidence="2" id="KW-0539">Nucleus</keyword>
<dbReference type="GO" id="GO:0008270">
    <property type="term" value="F:zinc ion binding"/>
    <property type="evidence" value="ECO:0007669"/>
    <property type="project" value="InterPro"/>
</dbReference>
<dbReference type="Proteomes" id="UP000054321">
    <property type="component" value="Unassembled WGS sequence"/>
</dbReference>
<feature type="non-terminal residue" evidence="4">
    <location>
        <position position="1"/>
    </location>
</feature>
<keyword evidence="5" id="KW-1185">Reference proteome</keyword>
<dbReference type="OrthoDB" id="2269373at2759"/>
<dbReference type="InParanoid" id="A0A0C3CHR1"/>
<evidence type="ECO:0000313" key="4">
    <source>
        <dbReference type="EMBL" id="KIM98533.1"/>
    </source>
</evidence>
<protein>
    <recommendedName>
        <fullName evidence="3">Xylanolytic transcriptional activator regulatory domain-containing protein</fullName>
    </recommendedName>
</protein>
<proteinExistence type="predicted"/>
<organism evidence="4 5">
    <name type="scientific">Oidiodendron maius (strain Zn)</name>
    <dbReference type="NCBI Taxonomy" id="913774"/>
    <lineage>
        <taxon>Eukaryota</taxon>
        <taxon>Fungi</taxon>
        <taxon>Dikarya</taxon>
        <taxon>Ascomycota</taxon>
        <taxon>Pezizomycotina</taxon>
        <taxon>Leotiomycetes</taxon>
        <taxon>Leotiomycetes incertae sedis</taxon>
        <taxon>Myxotrichaceae</taxon>
        <taxon>Oidiodendron</taxon>
    </lineage>
</organism>
<reference evidence="4 5" key="1">
    <citation type="submission" date="2014-04" db="EMBL/GenBank/DDBJ databases">
        <authorList>
            <consortium name="DOE Joint Genome Institute"/>
            <person name="Kuo A."/>
            <person name="Martino E."/>
            <person name="Perotto S."/>
            <person name="Kohler A."/>
            <person name="Nagy L.G."/>
            <person name="Floudas D."/>
            <person name="Copeland A."/>
            <person name="Barry K.W."/>
            <person name="Cichocki N."/>
            <person name="Veneault-Fourrey C."/>
            <person name="LaButti K."/>
            <person name="Lindquist E.A."/>
            <person name="Lipzen A."/>
            <person name="Lundell T."/>
            <person name="Morin E."/>
            <person name="Murat C."/>
            <person name="Sun H."/>
            <person name="Tunlid A."/>
            <person name="Henrissat B."/>
            <person name="Grigoriev I.V."/>
            <person name="Hibbett D.S."/>
            <person name="Martin F."/>
            <person name="Nordberg H.P."/>
            <person name="Cantor M.N."/>
            <person name="Hua S.X."/>
        </authorList>
    </citation>
    <scope>NUCLEOTIDE SEQUENCE [LARGE SCALE GENOMIC DNA]</scope>
    <source>
        <strain evidence="4 5">Zn</strain>
    </source>
</reference>
<dbReference type="STRING" id="913774.A0A0C3CHR1"/>
<feature type="domain" description="Xylanolytic transcriptional activator regulatory" evidence="3">
    <location>
        <begin position="116"/>
        <end position="191"/>
    </location>
</feature>
<dbReference type="InterPro" id="IPR050613">
    <property type="entry name" value="Sec_Metabolite_Reg"/>
</dbReference>
<dbReference type="EMBL" id="KN832880">
    <property type="protein sequence ID" value="KIM98533.1"/>
    <property type="molecule type" value="Genomic_DNA"/>
</dbReference>
<dbReference type="Pfam" id="PF04082">
    <property type="entry name" value="Fungal_trans"/>
    <property type="match status" value="1"/>
</dbReference>
<reference evidence="5" key="2">
    <citation type="submission" date="2015-01" db="EMBL/GenBank/DDBJ databases">
        <title>Evolutionary Origins and Diversification of the Mycorrhizal Mutualists.</title>
        <authorList>
            <consortium name="DOE Joint Genome Institute"/>
            <consortium name="Mycorrhizal Genomics Consortium"/>
            <person name="Kohler A."/>
            <person name="Kuo A."/>
            <person name="Nagy L.G."/>
            <person name="Floudas D."/>
            <person name="Copeland A."/>
            <person name="Barry K.W."/>
            <person name="Cichocki N."/>
            <person name="Veneault-Fourrey C."/>
            <person name="LaButti K."/>
            <person name="Lindquist E.A."/>
            <person name="Lipzen A."/>
            <person name="Lundell T."/>
            <person name="Morin E."/>
            <person name="Murat C."/>
            <person name="Riley R."/>
            <person name="Ohm R."/>
            <person name="Sun H."/>
            <person name="Tunlid A."/>
            <person name="Henrissat B."/>
            <person name="Grigoriev I.V."/>
            <person name="Hibbett D.S."/>
            <person name="Martin F."/>
        </authorList>
    </citation>
    <scope>NUCLEOTIDE SEQUENCE [LARGE SCALE GENOMIC DNA]</scope>
    <source>
        <strain evidence="5">Zn</strain>
    </source>
</reference>
<sequence length="344" mass="39343">QLWQIFIANIDPLTKVVHIPTLRPAIQKVASNTETIPRSFEALMFAIYSASVMSLNDDECKERLCEPRKTLLSRYITATKVALLRARFMGTTSLIVLQALVLHLLSVRDIYEPRAVWSLTGVAVRIAQGMGLERDGAFLGLSPFETEMRRRIWWLLKTHDSRIAEICGLQKFQHLDIDPNNTKRPTNVNDNQLYPGMPSTLVESETLTDVAFVALRCELANFAVARVAKFRQQGNNASQWDRHLASGGDTEEADEAFKEIEGLLEIKYLRYCDPSQPLHLITMLMARAAINTIRFLTHHPRRWASIKQTPLSERQWVWEVSINLLEQHNMLQSNALLKQFAWHA</sequence>
<dbReference type="GO" id="GO:0003677">
    <property type="term" value="F:DNA binding"/>
    <property type="evidence" value="ECO:0007669"/>
    <property type="project" value="InterPro"/>
</dbReference>
<dbReference type="GO" id="GO:0005634">
    <property type="term" value="C:nucleus"/>
    <property type="evidence" value="ECO:0007669"/>
    <property type="project" value="UniProtKB-SubCell"/>
</dbReference>
<dbReference type="SMART" id="SM00906">
    <property type="entry name" value="Fungal_trans"/>
    <property type="match status" value="1"/>
</dbReference>
<comment type="subcellular location">
    <subcellularLocation>
        <location evidence="1">Nucleus</location>
    </subcellularLocation>
</comment>
<evidence type="ECO:0000259" key="3">
    <source>
        <dbReference type="SMART" id="SM00906"/>
    </source>
</evidence>
<accession>A0A0C3CHR1</accession>
<feature type="non-terminal residue" evidence="4">
    <location>
        <position position="344"/>
    </location>
</feature>
<dbReference type="CDD" id="cd12148">
    <property type="entry name" value="fungal_TF_MHR"/>
    <property type="match status" value="1"/>
</dbReference>
<name>A0A0C3CHR1_OIDMZ</name>
<dbReference type="PANTHER" id="PTHR31001">
    <property type="entry name" value="UNCHARACTERIZED TRANSCRIPTIONAL REGULATORY PROTEIN"/>
    <property type="match status" value="1"/>
</dbReference>
<dbReference type="AlphaFoldDB" id="A0A0C3CHR1"/>
<evidence type="ECO:0000256" key="2">
    <source>
        <dbReference type="ARBA" id="ARBA00023242"/>
    </source>
</evidence>
<dbReference type="InterPro" id="IPR007219">
    <property type="entry name" value="XnlR_reg_dom"/>
</dbReference>
<dbReference type="PANTHER" id="PTHR31001:SF85">
    <property type="entry name" value="ZN(II)2CYS6 TRANSCRIPTION FACTOR (EUROFUNG)"/>
    <property type="match status" value="1"/>
</dbReference>
<dbReference type="HOGENOM" id="CLU_004083_5_3_1"/>
<evidence type="ECO:0000256" key="1">
    <source>
        <dbReference type="ARBA" id="ARBA00004123"/>
    </source>
</evidence>
<evidence type="ECO:0000313" key="5">
    <source>
        <dbReference type="Proteomes" id="UP000054321"/>
    </source>
</evidence>
<gene>
    <name evidence="4" type="ORF">OIDMADRAFT_62965</name>
</gene>